<dbReference type="Pfam" id="PF04466">
    <property type="entry name" value="Terminase_3"/>
    <property type="match status" value="1"/>
</dbReference>
<dbReference type="InterPro" id="IPR006437">
    <property type="entry name" value="Phage_terminase_lsu"/>
</dbReference>
<reference evidence="2" key="1">
    <citation type="submission" date="2014-08" db="EMBL/GenBank/DDBJ databases">
        <authorList>
            <person name="Wibberg D."/>
        </authorList>
    </citation>
    <scope>NUCLEOTIDE SEQUENCE</scope>
</reference>
<dbReference type="EMBL" id="LN515531">
    <property type="protein sequence ID" value="CEA12776.1"/>
    <property type="molecule type" value="Genomic_DNA"/>
</dbReference>
<gene>
    <name evidence="2" type="ORF">DSM1535_0414</name>
</gene>
<dbReference type="Gene3D" id="3.40.50.300">
    <property type="entry name" value="P-loop containing nucleotide triphosphate hydrolases"/>
    <property type="match status" value="1"/>
</dbReference>
<proteinExistence type="predicted"/>
<sequence>MKKITWRLSRKQKKNINRTDRKLLIEGSAGSGKTIYAVHKVLKYGLEHKNARIGVFRDTLPALKATSWLELREALENYGIPFYENKNEGIIRLPTGSTILFKPLDDLKKIRSLNLDFVWVEQAEEISFAVFAELEKRIRGIVSKKSFGQFLLTVTPEGTDHWIYNYFHRQKRGTILHFHYTENPFLPEEYVKEYEELKEIDIELYYKYTLGKWGKLSNIVFENWDEQSPVSGVEKWTAGVDFGYNNPSCFLLIGWYDGEPYIVREVYKRRLTNPEFIDEIIAVLNDEGLTPGKLDKVYCDAAEPDRIQEFCQRGFDAVPGVKDVAARLETNRSVQIHISPGCVETKREIKNYKYQKDKDGNILDKPVDFKNHAMDAMGYDVYGVLGPLSKYKKQEIEEEDAYVY</sequence>
<dbReference type="NCBIfam" id="TIGR01547">
    <property type="entry name" value="phage_term_2"/>
    <property type="match status" value="1"/>
</dbReference>
<protein>
    <recommendedName>
        <fullName evidence="1">Phage terminase large subunit N-terminal domain-containing protein</fullName>
    </recommendedName>
</protein>
<organism evidence="2">
    <name type="scientific">Methanobacterium formicicum</name>
    <dbReference type="NCBI Taxonomy" id="2162"/>
    <lineage>
        <taxon>Archaea</taxon>
        <taxon>Methanobacteriati</taxon>
        <taxon>Methanobacteriota</taxon>
        <taxon>Methanomada group</taxon>
        <taxon>Methanobacteria</taxon>
        <taxon>Methanobacteriales</taxon>
        <taxon>Methanobacteriaceae</taxon>
        <taxon>Methanobacterium</taxon>
    </lineage>
</organism>
<evidence type="ECO:0000313" key="2">
    <source>
        <dbReference type="EMBL" id="CEA12776.1"/>
    </source>
</evidence>
<evidence type="ECO:0000259" key="1">
    <source>
        <dbReference type="Pfam" id="PF04466"/>
    </source>
</evidence>
<dbReference type="InterPro" id="IPR052380">
    <property type="entry name" value="Viral_DNA_packaging_terminase"/>
</dbReference>
<dbReference type="PATRIC" id="fig|2162.9.peg.431"/>
<dbReference type="AlphaFoldDB" id="A0A090JTL7"/>
<accession>A0A090JTL7</accession>
<feature type="domain" description="Phage terminase large subunit N-terminal" evidence="1">
    <location>
        <begin position="25"/>
        <end position="211"/>
    </location>
</feature>
<dbReference type="InterPro" id="IPR027417">
    <property type="entry name" value="P-loop_NTPase"/>
</dbReference>
<name>A0A090JTL7_METFO</name>
<dbReference type="PANTHER" id="PTHR39184:SF1">
    <property type="entry name" value="PBSX PHAGE TERMINASE LARGE SUBUNIT"/>
    <property type="match status" value="1"/>
</dbReference>
<dbReference type="RefSeq" id="WP_048072077.1">
    <property type="nucleotide sequence ID" value="NZ_CALCVY010000076.1"/>
</dbReference>
<dbReference type="InterPro" id="IPR035412">
    <property type="entry name" value="Terminase_L_N"/>
</dbReference>
<dbReference type="SUPFAM" id="SSF52540">
    <property type="entry name" value="P-loop containing nucleoside triphosphate hydrolases"/>
    <property type="match status" value="1"/>
</dbReference>
<dbReference type="KEGG" id="mfi:DSM1535_0414"/>
<dbReference type="PANTHER" id="PTHR39184">
    <property type="match status" value="1"/>
</dbReference>
<dbReference type="Gene3D" id="3.30.420.280">
    <property type="match status" value="1"/>
</dbReference>